<gene>
    <name evidence="1" type="ORF">GGD41_001028</name>
    <name evidence="2" type="ORF">GGD41_005225</name>
</gene>
<evidence type="ECO:0000313" key="1">
    <source>
        <dbReference type="EMBL" id="NYH13800.1"/>
    </source>
</evidence>
<organism evidence="2 3">
    <name type="scientific">Paraburkholderia bryophila</name>
    <dbReference type="NCBI Taxonomy" id="420952"/>
    <lineage>
        <taxon>Bacteria</taxon>
        <taxon>Pseudomonadati</taxon>
        <taxon>Pseudomonadota</taxon>
        <taxon>Betaproteobacteria</taxon>
        <taxon>Burkholderiales</taxon>
        <taxon>Burkholderiaceae</taxon>
        <taxon>Paraburkholderia</taxon>
    </lineage>
</organism>
<sequence>MPTMDILDSLRQAPSAELYRLYLAIGKMLDDPRRILEVRQRLHLGMEVSYIGGDPLAPPSHGTVVELRQTQAVIQDNQSRQRWSVLYAAVIPDTTSGPTHAPASPPPRAQREEFFIGDTVGFTDKHLSERVGIIVRLNAKTASIAVNDSEGHWRVSYALLRKIVDI</sequence>
<proteinExistence type="predicted"/>
<accession>A0A7Y9WBW1</accession>
<dbReference type="EMBL" id="JACCAU010000001">
    <property type="protein sequence ID" value="NYH17997.1"/>
    <property type="molecule type" value="Genomic_DNA"/>
</dbReference>
<reference evidence="2 3" key="1">
    <citation type="submission" date="2020-07" db="EMBL/GenBank/DDBJ databases">
        <title>Exploring microbial biodiversity for novel pathways involved in the catabolism of aromatic compounds derived from lignin.</title>
        <authorList>
            <person name="Elkins J."/>
        </authorList>
    </citation>
    <scope>NUCLEOTIDE SEQUENCE [LARGE SCALE GENOMIC DNA]</scope>
    <source>
        <strain evidence="2 3">H2C3B</strain>
    </source>
</reference>
<protein>
    <submittedName>
        <fullName evidence="2">Uncharacterized protein</fullName>
    </submittedName>
</protein>
<comment type="caution">
    <text evidence="2">The sequence shown here is derived from an EMBL/GenBank/DDBJ whole genome shotgun (WGS) entry which is preliminary data.</text>
</comment>
<evidence type="ECO:0000313" key="2">
    <source>
        <dbReference type="EMBL" id="NYH17997.1"/>
    </source>
</evidence>
<dbReference type="Proteomes" id="UP000572540">
    <property type="component" value="Unassembled WGS sequence"/>
</dbReference>
<name>A0A7Y9WBW1_9BURK</name>
<evidence type="ECO:0000313" key="3">
    <source>
        <dbReference type="Proteomes" id="UP000572540"/>
    </source>
</evidence>
<dbReference type="AlphaFoldDB" id="A0A7Y9WBW1"/>
<dbReference type="EMBL" id="JACCAU010000001">
    <property type="protein sequence ID" value="NYH13800.1"/>
    <property type="molecule type" value="Genomic_DNA"/>
</dbReference>